<dbReference type="RefSeq" id="WP_092859647.1">
    <property type="nucleotide sequence ID" value="NZ_FOQH01000004.1"/>
</dbReference>
<sequence length="444" mass="46500">MSESWRSMTAADLGRGIGAGEIDPVDLAETFLAAIEAHPLRDRVYQLTTPERARAEAKAASQRARTRTRRHLLDGVPISWKDLYDLAGTKTRAGTAMLDEAPPATVDAVCLARGTQAGLVCLGKTHMTEIAFSGLGVNPVTATSPNPHDPDWAPGGSSSGAAASVTQGLAAAGIGSDTGGSVRIPSGWQNITGLKTTLGLIPVEGSRALAAGFDTVGPLCRSVEDAALLTSIMAGTPAPDLSGASLKGKRILIDRATMYDGADPEPVAAFEAGIAKLEAAGAELAWADVPEFAEILTVAAPLIVAEAWAEWGEKIETVGDRMFHQVRQRTEPGRDISSAAYLRAQAKMMQVRAKWALRAAGFDAAAMPTAPILPPSVSRLLSDDEYYKRINLMALRNTRIGNLLGLSSLTLPLPEPGCGLMLFGKPFGEGELCRLGAAAEKALA</sequence>
<evidence type="ECO:0000256" key="1">
    <source>
        <dbReference type="SAM" id="MobiDB-lite"/>
    </source>
</evidence>
<evidence type="ECO:0000259" key="2">
    <source>
        <dbReference type="Pfam" id="PF01425"/>
    </source>
</evidence>
<dbReference type="PANTHER" id="PTHR11895:SF176">
    <property type="entry name" value="AMIDASE AMID-RELATED"/>
    <property type="match status" value="1"/>
</dbReference>
<dbReference type="Proteomes" id="UP000199377">
    <property type="component" value="Unassembled WGS sequence"/>
</dbReference>
<evidence type="ECO:0000313" key="4">
    <source>
        <dbReference type="Proteomes" id="UP000199377"/>
    </source>
</evidence>
<accession>A0A1I3FLN6</accession>
<keyword evidence="3" id="KW-0808">Transferase</keyword>
<reference evidence="3 4" key="1">
    <citation type="submission" date="2016-10" db="EMBL/GenBank/DDBJ databases">
        <authorList>
            <person name="de Groot N.N."/>
        </authorList>
    </citation>
    <scope>NUCLEOTIDE SEQUENCE [LARGE SCALE GENOMIC DNA]</scope>
    <source>
        <strain evidence="3 4">CGMCC 1.11030</strain>
    </source>
</reference>
<dbReference type="Pfam" id="PF01425">
    <property type="entry name" value="Amidase"/>
    <property type="match status" value="1"/>
</dbReference>
<dbReference type="Gene3D" id="3.90.1300.10">
    <property type="entry name" value="Amidase signature (AS) domain"/>
    <property type="match status" value="1"/>
</dbReference>
<dbReference type="OrthoDB" id="9811471at2"/>
<dbReference type="PANTHER" id="PTHR11895">
    <property type="entry name" value="TRANSAMIDASE"/>
    <property type="match status" value="1"/>
</dbReference>
<dbReference type="STRING" id="1114924.SAMN05216258_104363"/>
<organism evidence="3 4">
    <name type="scientific">Albimonas pacifica</name>
    <dbReference type="NCBI Taxonomy" id="1114924"/>
    <lineage>
        <taxon>Bacteria</taxon>
        <taxon>Pseudomonadati</taxon>
        <taxon>Pseudomonadota</taxon>
        <taxon>Alphaproteobacteria</taxon>
        <taxon>Rhodobacterales</taxon>
        <taxon>Paracoccaceae</taxon>
        <taxon>Albimonas</taxon>
    </lineage>
</organism>
<keyword evidence="4" id="KW-1185">Reference proteome</keyword>
<dbReference type="SUPFAM" id="SSF75304">
    <property type="entry name" value="Amidase signature (AS) enzymes"/>
    <property type="match status" value="1"/>
</dbReference>
<dbReference type="GO" id="GO:0016740">
    <property type="term" value="F:transferase activity"/>
    <property type="evidence" value="ECO:0007669"/>
    <property type="project" value="UniProtKB-KW"/>
</dbReference>
<feature type="region of interest" description="Disordered" evidence="1">
    <location>
        <begin position="141"/>
        <end position="161"/>
    </location>
</feature>
<protein>
    <submittedName>
        <fullName evidence="3">Aspartyl-tRNA(Asn)/glutamyl-tRNA(Gln) amidotransferase subunit A</fullName>
    </submittedName>
</protein>
<name>A0A1I3FLN6_9RHOB</name>
<feature type="domain" description="Amidase" evidence="2">
    <location>
        <begin position="27"/>
        <end position="433"/>
    </location>
</feature>
<proteinExistence type="predicted"/>
<gene>
    <name evidence="3" type="ORF">SAMN05216258_104363</name>
</gene>
<evidence type="ECO:0000313" key="3">
    <source>
        <dbReference type="EMBL" id="SFI12076.1"/>
    </source>
</evidence>
<dbReference type="EMBL" id="FOQH01000004">
    <property type="protein sequence ID" value="SFI12076.1"/>
    <property type="molecule type" value="Genomic_DNA"/>
</dbReference>
<dbReference type="InterPro" id="IPR000120">
    <property type="entry name" value="Amidase"/>
</dbReference>
<dbReference type="AlphaFoldDB" id="A0A1I3FLN6"/>
<dbReference type="InterPro" id="IPR023631">
    <property type="entry name" value="Amidase_dom"/>
</dbReference>
<dbReference type="InterPro" id="IPR036928">
    <property type="entry name" value="AS_sf"/>
</dbReference>